<dbReference type="InterPro" id="IPR020904">
    <property type="entry name" value="Sc_DH/Rdtase_CS"/>
</dbReference>
<dbReference type="SUPFAM" id="SSF51735">
    <property type="entry name" value="NAD(P)-binding Rossmann-fold domains"/>
    <property type="match status" value="1"/>
</dbReference>
<dbReference type="InterPro" id="IPR036291">
    <property type="entry name" value="NAD(P)-bd_dom_sf"/>
</dbReference>
<dbReference type="PRINTS" id="PR00081">
    <property type="entry name" value="GDHRDH"/>
</dbReference>
<dbReference type="Gene3D" id="3.40.50.720">
    <property type="entry name" value="NAD(P)-binding Rossmann-like Domain"/>
    <property type="match status" value="1"/>
</dbReference>
<keyword evidence="6" id="KW-1185">Reference proteome</keyword>
<organism evidence="5 6">
    <name type="scientific">Wandonia haliotis</name>
    <dbReference type="NCBI Taxonomy" id="574963"/>
    <lineage>
        <taxon>Bacteria</taxon>
        <taxon>Pseudomonadati</taxon>
        <taxon>Bacteroidota</taxon>
        <taxon>Flavobacteriia</taxon>
        <taxon>Flavobacteriales</taxon>
        <taxon>Crocinitomicaceae</taxon>
        <taxon>Wandonia</taxon>
    </lineage>
</organism>
<reference evidence="5 6" key="1">
    <citation type="journal article" date="2019" name="Int. J. Syst. Evol. Microbiol.">
        <title>The Global Catalogue of Microorganisms (GCM) 10K type strain sequencing project: providing services to taxonomists for standard genome sequencing and annotation.</title>
        <authorList>
            <consortium name="The Broad Institute Genomics Platform"/>
            <consortium name="The Broad Institute Genome Sequencing Center for Infectious Disease"/>
            <person name="Wu L."/>
            <person name="Ma J."/>
        </authorList>
    </citation>
    <scope>NUCLEOTIDE SEQUENCE [LARGE SCALE GENOMIC DNA]</scope>
    <source>
        <strain evidence="5 6">JCM 16083</strain>
    </source>
</reference>
<evidence type="ECO:0000256" key="4">
    <source>
        <dbReference type="SAM" id="Phobius"/>
    </source>
</evidence>
<evidence type="ECO:0000256" key="2">
    <source>
        <dbReference type="ARBA" id="ARBA00023002"/>
    </source>
</evidence>
<protein>
    <submittedName>
        <fullName evidence="5">SDR family oxidoreductase</fullName>
    </submittedName>
</protein>
<dbReference type="PIRSF" id="PIRSF000126">
    <property type="entry name" value="11-beta-HSD1"/>
    <property type="match status" value="1"/>
</dbReference>
<evidence type="ECO:0000313" key="5">
    <source>
        <dbReference type="EMBL" id="GAA0875261.1"/>
    </source>
</evidence>
<dbReference type="CDD" id="cd05233">
    <property type="entry name" value="SDR_c"/>
    <property type="match status" value="1"/>
</dbReference>
<dbReference type="InterPro" id="IPR002347">
    <property type="entry name" value="SDR_fam"/>
</dbReference>
<keyword evidence="2" id="KW-0560">Oxidoreductase</keyword>
<accession>A0ABN1MPQ5</accession>
<feature type="transmembrane region" description="Helical" evidence="4">
    <location>
        <begin position="235"/>
        <end position="256"/>
    </location>
</feature>
<dbReference type="PRINTS" id="PR00080">
    <property type="entry name" value="SDRFAMILY"/>
</dbReference>
<evidence type="ECO:0000313" key="6">
    <source>
        <dbReference type="Proteomes" id="UP001501126"/>
    </source>
</evidence>
<comment type="similarity">
    <text evidence="1 3">Belongs to the short-chain dehydrogenases/reductases (SDR) family.</text>
</comment>
<dbReference type="PANTHER" id="PTHR42901">
    <property type="entry name" value="ALCOHOL DEHYDROGENASE"/>
    <property type="match status" value="1"/>
</dbReference>
<keyword evidence="4" id="KW-1133">Transmembrane helix</keyword>
<dbReference type="Pfam" id="PF00106">
    <property type="entry name" value="adh_short"/>
    <property type="match status" value="1"/>
</dbReference>
<sequence length="263" mass="28631">MSSTGVRKTALVTGASSGIGLEIAELLALRGYDLFLVSNDEQGLKHATSRIQKTGITVFSHCMNLAEENAATNLYSFIKELDVDIEILVNNAGFFFFKESVQVDPEQAGRIINLHIRTVSELCILLGKEMKEKRRGYILNTSSIAAYKAFPGIAFYGATKAYIKSFSRSLRSELKVYGVHVTTLSPGATATNLYDGKGVNVELGRKLGVMMSARSVAKAGVRGLFRNRSNVVPGVLTKVMLGVAVLIPHGLIYRVVKRGGWLK</sequence>
<keyword evidence="4" id="KW-0812">Transmembrane</keyword>
<dbReference type="PROSITE" id="PS00061">
    <property type="entry name" value="ADH_SHORT"/>
    <property type="match status" value="1"/>
</dbReference>
<proteinExistence type="inferred from homology"/>
<name>A0ABN1MPQ5_9FLAO</name>
<dbReference type="Proteomes" id="UP001501126">
    <property type="component" value="Unassembled WGS sequence"/>
</dbReference>
<evidence type="ECO:0000256" key="1">
    <source>
        <dbReference type="ARBA" id="ARBA00006484"/>
    </source>
</evidence>
<gene>
    <name evidence="5" type="ORF">GCM10009118_16700</name>
</gene>
<dbReference type="PANTHER" id="PTHR42901:SF1">
    <property type="entry name" value="ALCOHOL DEHYDROGENASE"/>
    <property type="match status" value="1"/>
</dbReference>
<dbReference type="EMBL" id="BAAAFH010000011">
    <property type="protein sequence ID" value="GAA0875261.1"/>
    <property type="molecule type" value="Genomic_DNA"/>
</dbReference>
<evidence type="ECO:0000256" key="3">
    <source>
        <dbReference type="RuleBase" id="RU000363"/>
    </source>
</evidence>
<comment type="caution">
    <text evidence="5">The sequence shown here is derived from an EMBL/GenBank/DDBJ whole genome shotgun (WGS) entry which is preliminary data.</text>
</comment>
<keyword evidence="4" id="KW-0472">Membrane</keyword>
<dbReference type="RefSeq" id="WP_343786555.1">
    <property type="nucleotide sequence ID" value="NZ_BAAAFH010000011.1"/>
</dbReference>